<dbReference type="AlphaFoldDB" id="A0AAV5SKL7"/>
<feature type="chain" id="PRO_5044011521" evidence="2">
    <location>
        <begin position="23"/>
        <end position="508"/>
    </location>
</feature>
<proteinExistence type="predicted"/>
<evidence type="ECO:0000256" key="2">
    <source>
        <dbReference type="SAM" id="SignalP"/>
    </source>
</evidence>
<feature type="compositionally biased region" description="Basic and acidic residues" evidence="1">
    <location>
        <begin position="442"/>
        <end position="454"/>
    </location>
</feature>
<reference evidence="3" key="1">
    <citation type="submission" date="2023-10" db="EMBL/GenBank/DDBJ databases">
        <title>Genome assembly of Pristionchus species.</title>
        <authorList>
            <person name="Yoshida K."/>
            <person name="Sommer R.J."/>
        </authorList>
    </citation>
    <scope>NUCLEOTIDE SEQUENCE</scope>
    <source>
        <strain evidence="3">RS0144</strain>
    </source>
</reference>
<protein>
    <submittedName>
        <fullName evidence="3">Uncharacterized protein</fullName>
    </submittedName>
</protein>
<name>A0AAV5SKL7_9BILA</name>
<comment type="caution">
    <text evidence="3">The sequence shown here is derived from an EMBL/GenBank/DDBJ whole genome shotgun (WGS) entry which is preliminary data.</text>
</comment>
<evidence type="ECO:0000313" key="4">
    <source>
        <dbReference type="Proteomes" id="UP001432027"/>
    </source>
</evidence>
<evidence type="ECO:0000313" key="3">
    <source>
        <dbReference type="EMBL" id="GMS83464.1"/>
    </source>
</evidence>
<dbReference type="EMBL" id="BTSX01000002">
    <property type="protein sequence ID" value="GMS83464.1"/>
    <property type="molecule type" value="Genomic_DNA"/>
</dbReference>
<organism evidence="3 4">
    <name type="scientific">Pristionchus entomophagus</name>
    <dbReference type="NCBI Taxonomy" id="358040"/>
    <lineage>
        <taxon>Eukaryota</taxon>
        <taxon>Metazoa</taxon>
        <taxon>Ecdysozoa</taxon>
        <taxon>Nematoda</taxon>
        <taxon>Chromadorea</taxon>
        <taxon>Rhabditida</taxon>
        <taxon>Rhabditina</taxon>
        <taxon>Diplogasteromorpha</taxon>
        <taxon>Diplogasteroidea</taxon>
        <taxon>Neodiplogasteridae</taxon>
        <taxon>Pristionchus</taxon>
    </lineage>
</organism>
<evidence type="ECO:0000256" key="1">
    <source>
        <dbReference type="SAM" id="MobiDB-lite"/>
    </source>
</evidence>
<dbReference type="Proteomes" id="UP001432027">
    <property type="component" value="Unassembled WGS sequence"/>
</dbReference>
<feature type="compositionally biased region" description="Low complexity" evidence="1">
    <location>
        <begin position="429"/>
        <end position="440"/>
    </location>
</feature>
<keyword evidence="2" id="KW-0732">Signal</keyword>
<keyword evidence="4" id="KW-1185">Reference proteome</keyword>
<feature type="region of interest" description="Disordered" evidence="1">
    <location>
        <begin position="400"/>
        <end position="493"/>
    </location>
</feature>
<gene>
    <name evidence="3" type="ORF">PENTCL1PPCAC_5639</name>
</gene>
<feature type="signal peptide" evidence="2">
    <location>
        <begin position="1"/>
        <end position="22"/>
    </location>
</feature>
<accession>A0AAV5SKL7</accession>
<sequence>MISCRVVASLLLSLLTYDHSTAIREVGKDEFAANLAKWTNLTAYVGRALQNKKHNKSLSNPFQSPGFLTKLENGNIDGSAVLLSAKNVTPDLELTEHFSKMRGMAPCMIYKPPSKNYKRAAVPLFTIAVFANVTTDEKKPYKKFEPYICALRQQTEMIIFIDISQSVVGPPKGDVCNTMILIRQSLHSALFLATIFSETTNYVKPILCRPIVWGNLSPYLQIRMDTKTQTDNDTLVFLATKGGSINFAIEGDIHFLDKISEKNKKRMLANLYAVFDNTCQLAHKSDLGGRENYLTGPRFAFSNVELLKKKYMMKRRELRDYLVSEGQDLSTIVMLSILPVLLFAGTVTMCLHINPQRIPTDYEKIIDLVEPDPEPESKREKKGGVLEAIKNLPKKIASETYPNVSQGERKKKIKRKKNKDKAVTEKAAEVTAEAEVSAKTGRGTESKKVDDKTAKQKKSKGEFGSIGIKKLRKRKTQQERASDDEVTATTDTVTGTEATALATTALGN</sequence>
<feature type="compositionally biased region" description="Basic residues" evidence="1">
    <location>
        <begin position="409"/>
        <end position="419"/>
    </location>
</feature>